<proteinExistence type="predicted"/>
<protein>
    <submittedName>
        <fullName evidence="1">Uncharacterized protein</fullName>
    </submittedName>
</protein>
<dbReference type="EMBL" id="UINC01025823">
    <property type="protein sequence ID" value="SVB02130.1"/>
    <property type="molecule type" value="Genomic_DNA"/>
</dbReference>
<gene>
    <name evidence="1" type="ORF">METZ01_LOCUS154984</name>
</gene>
<name>A0A382AKP8_9ZZZZ</name>
<organism evidence="1">
    <name type="scientific">marine metagenome</name>
    <dbReference type="NCBI Taxonomy" id="408172"/>
    <lineage>
        <taxon>unclassified sequences</taxon>
        <taxon>metagenomes</taxon>
        <taxon>ecological metagenomes</taxon>
    </lineage>
</organism>
<accession>A0A382AKP8</accession>
<evidence type="ECO:0000313" key="1">
    <source>
        <dbReference type="EMBL" id="SVB02130.1"/>
    </source>
</evidence>
<sequence>MALKIKGARVPWDMEAVKGLFIEYQKWLKLDL</sequence>
<reference evidence="1" key="1">
    <citation type="submission" date="2018-05" db="EMBL/GenBank/DDBJ databases">
        <authorList>
            <person name="Lanie J.A."/>
            <person name="Ng W.-L."/>
            <person name="Kazmierczak K.M."/>
            <person name="Andrzejewski T.M."/>
            <person name="Davidsen T.M."/>
            <person name="Wayne K.J."/>
            <person name="Tettelin H."/>
            <person name="Glass J.I."/>
            <person name="Rusch D."/>
            <person name="Podicherti R."/>
            <person name="Tsui H.-C.T."/>
            <person name="Winkler M.E."/>
        </authorList>
    </citation>
    <scope>NUCLEOTIDE SEQUENCE</scope>
</reference>
<dbReference type="AlphaFoldDB" id="A0A382AKP8"/>